<dbReference type="Proteomes" id="UP000821845">
    <property type="component" value="Chromosome 7"/>
</dbReference>
<protein>
    <submittedName>
        <fullName evidence="1">Uncharacterized protein</fullName>
    </submittedName>
</protein>
<dbReference type="EMBL" id="CM023487">
    <property type="protein sequence ID" value="KAH6926166.1"/>
    <property type="molecule type" value="Genomic_DNA"/>
</dbReference>
<name>A0ACB7RWV9_HYAAI</name>
<proteinExistence type="predicted"/>
<accession>A0ACB7RWV9</accession>
<evidence type="ECO:0000313" key="2">
    <source>
        <dbReference type="Proteomes" id="UP000821845"/>
    </source>
</evidence>
<sequence length="92" mass="10383">MKVCSLPDEKITEVIARASGSILKEFWANVTIQTLWKQNLIIVSTTDEDYALRHGFITNIQTGQFICVVTQYFKPLPGAIRGVVHGITNRYN</sequence>
<reference evidence="1" key="1">
    <citation type="submission" date="2020-05" db="EMBL/GenBank/DDBJ databases">
        <title>Large-scale comparative analyses of tick genomes elucidate their genetic diversity and vector capacities.</title>
        <authorList>
            <person name="Jia N."/>
            <person name="Wang J."/>
            <person name="Shi W."/>
            <person name="Du L."/>
            <person name="Sun Y."/>
            <person name="Zhan W."/>
            <person name="Jiang J."/>
            <person name="Wang Q."/>
            <person name="Zhang B."/>
            <person name="Ji P."/>
            <person name="Sakyi L.B."/>
            <person name="Cui X."/>
            <person name="Yuan T."/>
            <person name="Jiang B."/>
            <person name="Yang W."/>
            <person name="Lam T.T.-Y."/>
            <person name="Chang Q."/>
            <person name="Ding S."/>
            <person name="Wang X."/>
            <person name="Zhu J."/>
            <person name="Ruan X."/>
            <person name="Zhao L."/>
            <person name="Wei J."/>
            <person name="Que T."/>
            <person name="Du C."/>
            <person name="Cheng J."/>
            <person name="Dai P."/>
            <person name="Han X."/>
            <person name="Huang E."/>
            <person name="Gao Y."/>
            <person name="Liu J."/>
            <person name="Shao H."/>
            <person name="Ye R."/>
            <person name="Li L."/>
            <person name="Wei W."/>
            <person name="Wang X."/>
            <person name="Wang C."/>
            <person name="Yang T."/>
            <person name="Huo Q."/>
            <person name="Li W."/>
            <person name="Guo W."/>
            <person name="Chen H."/>
            <person name="Zhou L."/>
            <person name="Ni X."/>
            <person name="Tian J."/>
            <person name="Zhou Y."/>
            <person name="Sheng Y."/>
            <person name="Liu T."/>
            <person name="Pan Y."/>
            <person name="Xia L."/>
            <person name="Li J."/>
            <person name="Zhao F."/>
            <person name="Cao W."/>
        </authorList>
    </citation>
    <scope>NUCLEOTIDE SEQUENCE</scope>
    <source>
        <strain evidence="1">Hyas-2018</strain>
    </source>
</reference>
<comment type="caution">
    <text evidence="1">The sequence shown here is derived from an EMBL/GenBank/DDBJ whole genome shotgun (WGS) entry which is preliminary data.</text>
</comment>
<gene>
    <name evidence="1" type="ORF">HPB50_015540</name>
</gene>
<keyword evidence="2" id="KW-1185">Reference proteome</keyword>
<evidence type="ECO:0000313" key="1">
    <source>
        <dbReference type="EMBL" id="KAH6926166.1"/>
    </source>
</evidence>
<organism evidence="1 2">
    <name type="scientific">Hyalomma asiaticum</name>
    <name type="common">Tick</name>
    <dbReference type="NCBI Taxonomy" id="266040"/>
    <lineage>
        <taxon>Eukaryota</taxon>
        <taxon>Metazoa</taxon>
        <taxon>Ecdysozoa</taxon>
        <taxon>Arthropoda</taxon>
        <taxon>Chelicerata</taxon>
        <taxon>Arachnida</taxon>
        <taxon>Acari</taxon>
        <taxon>Parasitiformes</taxon>
        <taxon>Ixodida</taxon>
        <taxon>Ixodoidea</taxon>
        <taxon>Ixodidae</taxon>
        <taxon>Hyalomminae</taxon>
        <taxon>Hyalomma</taxon>
    </lineage>
</organism>